<dbReference type="PIRSF" id="PIRSF004810">
    <property type="entry name" value="ChrA"/>
    <property type="match status" value="1"/>
</dbReference>
<comment type="caution">
    <text evidence="8">The sequence shown here is derived from an EMBL/GenBank/DDBJ whole genome shotgun (WGS) entry which is preliminary data.</text>
</comment>
<dbReference type="Proteomes" id="UP000553963">
    <property type="component" value="Unassembled WGS sequence"/>
</dbReference>
<feature type="transmembrane region" description="Helical" evidence="7">
    <location>
        <begin position="314"/>
        <end position="338"/>
    </location>
</feature>
<dbReference type="EMBL" id="JACIDS010000003">
    <property type="protein sequence ID" value="MBB3931554.1"/>
    <property type="molecule type" value="Genomic_DNA"/>
</dbReference>
<keyword evidence="6 7" id="KW-0472">Membrane</keyword>
<comment type="subcellular location">
    <subcellularLocation>
        <location evidence="1">Cell membrane</location>
        <topology evidence="1">Multi-pass membrane protein</topology>
    </subcellularLocation>
</comment>
<feature type="transmembrane region" description="Helical" evidence="7">
    <location>
        <begin position="380"/>
        <end position="411"/>
    </location>
</feature>
<proteinExistence type="inferred from homology"/>
<evidence type="ECO:0000256" key="6">
    <source>
        <dbReference type="ARBA" id="ARBA00023136"/>
    </source>
</evidence>
<keyword evidence="9" id="KW-1185">Reference proteome</keyword>
<dbReference type="GO" id="GO:0015109">
    <property type="term" value="F:chromate transmembrane transporter activity"/>
    <property type="evidence" value="ECO:0007669"/>
    <property type="project" value="InterPro"/>
</dbReference>
<feature type="transmembrane region" description="Helical" evidence="7">
    <location>
        <begin position="350"/>
        <end position="374"/>
    </location>
</feature>
<feature type="transmembrane region" description="Helical" evidence="7">
    <location>
        <begin position="248"/>
        <end position="270"/>
    </location>
</feature>
<dbReference type="NCBIfam" id="TIGR00937">
    <property type="entry name" value="2A51"/>
    <property type="match status" value="1"/>
</dbReference>
<evidence type="ECO:0000313" key="8">
    <source>
        <dbReference type="EMBL" id="MBB3931554.1"/>
    </source>
</evidence>
<keyword evidence="3" id="KW-1003">Cell membrane</keyword>
<dbReference type="PANTHER" id="PTHR33567:SF3">
    <property type="entry name" value="CHROMATE ION TRANSPORTER (EUROFUNG)"/>
    <property type="match status" value="1"/>
</dbReference>
<comment type="similarity">
    <text evidence="2">Belongs to the chromate ion transporter (CHR) (TC 2.A.51) family.</text>
</comment>
<evidence type="ECO:0000256" key="4">
    <source>
        <dbReference type="ARBA" id="ARBA00022692"/>
    </source>
</evidence>
<dbReference type="Pfam" id="PF02417">
    <property type="entry name" value="Chromate_transp"/>
    <property type="match status" value="2"/>
</dbReference>
<keyword evidence="5 7" id="KW-1133">Transmembrane helix</keyword>
<sequence>MSRARRPAAAPGSPGAAVPAGAVTPGRIFLEFLRLGLTAFGGPVAHIGYFRERFVARLKWLDEPAFADLVALCQFLPGPASSQLGMAIGLSRGGFAGALAAFIGFTAPSALAMTLIGLAVAASGSAGIDRGVIGALAIVALAVVAEAVRGMAVSLASGRLHAGIALAAAALALAVPLGAVQILILVLGGLAGWRLDPATPPHVRQGAAVPVTRRTGAVLMALFFLLLAGLPLAAHLAPTPALVLADAFYRAGALVFGGGHVVLPMLQSAVVDKGLVPDAAFVAGYGAVQAMPGPLFTLAAFLGAVAAVPGPISGALLATLAIFLPAFLLVTGVLPFWLRLRSNAACRKALAGVNAAVVGLLGAALYDPVFVTAVHNGRDLAAAVFCYALITAGRVPVFIVVPLAALAGYLLR</sequence>
<name>A0A840AQ75_9HYPH</name>
<dbReference type="InterPro" id="IPR014047">
    <property type="entry name" value="Chr_Tranpt_l_chain"/>
</dbReference>
<protein>
    <submittedName>
        <fullName evidence="8">Chromate transporter</fullName>
    </submittedName>
</protein>
<reference evidence="8 9" key="1">
    <citation type="submission" date="2020-08" db="EMBL/GenBank/DDBJ databases">
        <title>Genomic Encyclopedia of Type Strains, Phase IV (KMG-IV): sequencing the most valuable type-strain genomes for metagenomic binning, comparative biology and taxonomic classification.</title>
        <authorList>
            <person name="Goeker M."/>
        </authorList>
    </citation>
    <scope>NUCLEOTIDE SEQUENCE [LARGE SCALE GENOMIC DNA]</scope>
    <source>
        <strain evidence="8 9">DSM 25966</strain>
    </source>
</reference>
<dbReference type="RefSeq" id="WP_183399179.1">
    <property type="nucleotide sequence ID" value="NZ_JACIDS010000003.1"/>
</dbReference>
<evidence type="ECO:0000256" key="3">
    <source>
        <dbReference type="ARBA" id="ARBA00022475"/>
    </source>
</evidence>
<evidence type="ECO:0000256" key="5">
    <source>
        <dbReference type="ARBA" id="ARBA00022989"/>
    </source>
</evidence>
<feature type="transmembrane region" description="Helical" evidence="7">
    <location>
        <begin position="216"/>
        <end position="236"/>
    </location>
</feature>
<dbReference type="GO" id="GO:0005886">
    <property type="term" value="C:plasma membrane"/>
    <property type="evidence" value="ECO:0007669"/>
    <property type="project" value="UniProtKB-SubCell"/>
</dbReference>
<evidence type="ECO:0000256" key="2">
    <source>
        <dbReference type="ARBA" id="ARBA00005262"/>
    </source>
</evidence>
<dbReference type="InterPro" id="IPR003370">
    <property type="entry name" value="Chromate_transpt"/>
</dbReference>
<evidence type="ECO:0000313" key="9">
    <source>
        <dbReference type="Proteomes" id="UP000553963"/>
    </source>
</evidence>
<organism evidence="8 9">
    <name type="scientific">Kaistia hirudinis</name>
    <dbReference type="NCBI Taxonomy" id="1293440"/>
    <lineage>
        <taxon>Bacteria</taxon>
        <taxon>Pseudomonadati</taxon>
        <taxon>Pseudomonadota</taxon>
        <taxon>Alphaproteobacteria</taxon>
        <taxon>Hyphomicrobiales</taxon>
        <taxon>Kaistiaceae</taxon>
        <taxon>Kaistia</taxon>
    </lineage>
</organism>
<keyword evidence="4 7" id="KW-0812">Transmembrane</keyword>
<dbReference type="PANTHER" id="PTHR33567">
    <property type="entry name" value="CHROMATE ION TRANSPORTER (EUROFUNG)"/>
    <property type="match status" value="1"/>
</dbReference>
<feature type="transmembrane region" description="Helical" evidence="7">
    <location>
        <begin position="132"/>
        <end position="152"/>
    </location>
</feature>
<dbReference type="AlphaFoldDB" id="A0A840AQ75"/>
<gene>
    <name evidence="8" type="ORF">GGR25_002604</name>
</gene>
<evidence type="ECO:0000256" key="7">
    <source>
        <dbReference type="SAM" id="Phobius"/>
    </source>
</evidence>
<accession>A0A840AQ75</accession>
<feature type="transmembrane region" description="Helical" evidence="7">
    <location>
        <begin position="282"/>
        <end position="308"/>
    </location>
</feature>
<feature type="transmembrane region" description="Helical" evidence="7">
    <location>
        <begin position="95"/>
        <end position="120"/>
    </location>
</feature>
<evidence type="ECO:0000256" key="1">
    <source>
        <dbReference type="ARBA" id="ARBA00004651"/>
    </source>
</evidence>
<feature type="transmembrane region" description="Helical" evidence="7">
    <location>
        <begin position="164"/>
        <end position="195"/>
    </location>
</feature>